<dbReference type="Pfam" id="PF13279">
    <property type="entry name" value="4HBT_2"/>
    <property type="match status" value="1"/>
</dbReference>
<organism evidence="1 2">
    <name type="scientific">Paeniroseomonas aquatica</name>
    <dbReference type="NCBI Taxonomy" id="373043"/>
    <lineage>
        <taxon>Bacteria</taxon>
        <taxon>Pseudomonadati</taxon>
        <taxon>Pseudomonadota</taxon>
        <taxon>Alphaproteobacteria</taxon>
        <taxon>Acetobacterales</taxon>
        <taxon>Acetobacteraceae</taxon>
        <taxon>Paeniroseomonas</taxon>
    </lineage>
</organism>
<keyword evidence="2" id="KW-1185">Reference proteome</keyword>
<dbReference type="InterPro" id="IPR029069">
    <property type="entry name" value="HotDog_dom_sf"/>
</dbReference>
<evidence type="ECO:0000313" key="1">
    <source>
        <dbReference type="EMBL" id="MDN3567799.1"/>
    </source>
</evidence>
<dbReference type="Gene3D" id="3.10.129.10">
    <property type="entry name" value="Hotdog Thioesterase"/>
    <property type="match status" value="1"/>
</dbReference>
<comment type="caution">
    <text evidence="1">The sequence shown here is derived from an EMBL/GenBank/DDBJ whole genome shotgun (WGS) entry which is preliminary data.</text>
</comment>
<dbReference type="RefSeq" id="WP_290319866.1">
    <property type="nucleotide sequence ID" value="NZ_JAUFPN010000197.1"/>
</dbReference>
<dbReference type="CDD" id="cd00586">
    <property type="entry name" value="4HBT"/>
    <property type="match status" value="1"/>
</dbReference>
<reference evidence="2" key="1">
    <citation type="journal article" date="2019" name="Int. J. Syst. Evol. Microbiol.">
        <title>The Global Catalogue of Microorganisms (GCM) 10K type strain sequencing project: providing services to taxonomists for standard genome sequencing and annotation.</title>
        <authorList>
            <consortium name="The Broad Institute Genomics Platform"/>
            <consortium name="The Broad Institute Genome Sequencing Center for Infectious Disease"/>
            <person name="Wu L."/>
            <person name="Ma J."/>
        </authorList>
    </citation>
    <scope>NUCLEOTIDE SEQUENCE [LARGE SCALE GENOMIC DNA]</scope>
    <source>
        <strain evidence="2">CECT 7131</strain>
    </source>
</reference>
<dbReference type="EC" id="3.1.2.-" evidence="1"/>
<evidence type="ECO:0000313" key="2">
    <source>
        <dbReference type="Proteomes" id="UP001529369"/>
    </source>
</evidence>
<gene>
    <name evidence="1" type="ORF">QWZ14_25755</name>
</gene>
<protein>
    <submittedName>
        <fullName evidence="1">Acyl-CoA thioesterase</fullName>
        <ecNumber evidence="1">3.1.2.-</ecNumber>
    </submittedName>
</protein>
<proteinExistence type="predicted"/>
<dbReference type="EMBL" id="JAUFPN010000197">
    <property type="protein sequence ID" value="MDN3567799.1"/>
    <property type="molecule type" value="Genomic_DNA"/>
</dbReference>
<dbReference type="SUPFAM" id="SSF54637">
    <property type="entry name" value="Thioesterase/thiol ester dehydrase-isomerase"/>
    <property type="match status" value="1"/>
</dbReference>
<dbReference type="Proteomes" id="UP001529369">
    <property type="component" value="Unassembled WGS sequence"/>
</dbReference>
<name>A0ABT8ADD5_9PROT</name>
<keyword evidence="1" id="KW-0378">Hydrolase</keyword>
<accession>A0ABT8ADD5</accession>
<sequence>MNDFSRRFLVHWNDCDPARIVFHANFIRWMDEGFTDMTRACGVDFVALAEADPCFRGAPLVDVHCAFRAPARFGDMLDHRIAPPEFGAGRAFVLRHRFLLPDGRLAAEGEQTRIWGHDAGEGLRAVPMPAAIAARLGAAG</sequence>
<dbReference type="GO" id="GO:0016787">
    <property type="term" value="F:hydrolase activity"/>
    <property type="evidence" value="ECO:0007669"/>
    <property type="project" value="UniProtKB-KW"/>
</dbReference>